<comment type="catalytic activity">
    <reaction evidence="4 5">
        <text>L-glutaminyl-[peptide chain release factor] + S-adenosyl-L-methionine = N(5)-methyl-L-glutaminyl-[peptide chain release factor] + S-adenosyl-L-homocysteine + H(+)</text>
        <dbReference type="Rhea" id="RHEA:42896"/>
        <dbReference type="Rhea" id="RHEA-COMP:10271"/>
        <dbReference type="Rhea" id="RHEA-COMP:10272"/>
        <dbReference type="ChEBI" id="CHEBI:15378"/>
        <dbReference type="ChEBI" id="CHEBI:30011"/>
        <dbReference type="ChEBI" id="CHEBI:57856"/>
        <dbReference type="ChEBI" id="CHEBI:59789"/>
        <dbReference type="ChEBI" id="CHEBI:61891"/>
        <dbReference type="EC" id="2.1.1.297"/>
    </reaction>
</comment>
<comment type="caution">
    <text evidence="8">The sequence shown here is derived from an EMBL/GenBank/DDBJ whole genome shotgun (WGS) entry which is preliminary data.</text>
</comment>
<dbReference type="InterPro" id="IPR002052">
    <property type="entry name" value="DNA_methylase_N6_adenine_CS"/>
</dbReference>
<feature type="binding site" evidence="5">
    <location>
        <position position="183"/>
    </location>
    <ligand>
        <name>S-adenosyl-L-methionine</name>
        <dbReference type="ChEBI" id="CHEBI:59789"/>
    </ligand>
</feature>
<evidence type="ECO:0000256" key="5">
    <source>
        <dbReference type="HAMAP-Rule" id="MF_02126"/>
    </source>
</evidence>
<feature type="binding site" evidence="5">
    <location>
        <position position="140"/>
    </location>
    <ligand>
        <name>S-adenosyl-L-methionine</name>
        <dbReference type="ChEBI" id="CHEBI:59789"/>
    </ligand>
</feature>
<evidence type="ECO:0000256" key="4">
    <source>
        <dbReference type="ARBA" id="ARBA00048391"/>
    </source>
</evidence>
<dbReference type="OrthoDB" id="9800643at2"/>
<evidence type="ECO:0000256" key="1">
    <source>
        <dbReference type="ARBA" id="ARBA00022603"/>
    </source>
</evidence>
<gene>
    <name evidence="5" type="primary">prmC</name>
    <name evidence="8" type="ORF">EC835_10312</name>
</gene>
<dbReference type="PANTHER" id="PTHR18895:SF74">
    <property type="entry name" value="MTRF1L RELEASE FACTOR GLUTAMINE METHYLTRANSFERASE"/>
    <property type="match status" value="1"/>
</dbReference>
<name>A0A4R3NT71_9GAMM</name>
<dbReference type="GO" id="GO:0003676">
    <property type="term" value="F:nucleic acid binding"/>
    <property type="evidence" value="ECO:0007669"/>
    <property type="project" value="InterPro"/>
</dbReference>
<comment type="function">
    <text evidence="5">Methylates the class 1 translation termination release factors RF1/PrfA and RF2/PrfB on the glutamine residue of the universally conserved GGQ motif.</text>
</comment>
<dbReference type="Pfam" id="PF17827">
    <property type="entry name" value="PrmC_N"/>
    <property type="match status" value="1"/>
</dbReference>
<sequence length="277" mass="31099">MRYSEWLQQAVVRLSASDSAKRDAQILLQHTTGRSRTYILAFDETELTPHEQQQLEALLARREQGEPIAYIVGEREFWSLPLYVSPATLIPRPDTECLVEQALARLPQDACRILDLGTGTGAIGLALASELPNSRVTGVDFNPDAVALAQRNQQRLAITNIQFSQSDWFTSLPNELFDMIVSNPPYIDESDVHLSQGDVRFEPSTALIADEHGFSDLAHIIATSKQYLKQQGWLLLEHGWQQGLTVRELFNENGYTNIETCLDYGGKERISLGQWNG</sequence>
<feature type="binding site" evidence="5">
    <location>
        <begin position="117"/>
        <end position="121"/>
    </location>
    <ligand>
        <name>S-adenosyl-L-methionine</name>
        <dbReference type="ChEBI" id="CHEBI:59789"/>
    </ligand>
</feature>
<dbReference type="Proteomes" id="UP000295055">
    <property type="component" value="Unassembled WGS sequence"/>
</dbReference>
<feature type="domain" description="Methyltransferase" evidence="6">
    <location>
        <begin position="109"/>
        <end position="241"/>
    </location>
</feature>
<dbReference type="PROSITE" id="PS00092">
    <property type="entry name" value="N6_MTASE"/>
    <property type="match status" value="1"/>
</dbReference>
<evidence type="ECO:0000313" key="8">
    <source>
        <dbReference type="EMBL" id="TCT35559.1"/>
    </source>
</evidence>
<dbReference type="GO" id="GO:0102559">
    <property type="term" value="F:peptide chain release factor N(5)-glutamine methyltransferase activity"/>
    <property type="evidence" value="ECO:0007669"/>
    <property type="project" value="UniProtKB-EC"/>
</dbReference>
<evidence type="ECO:0000256" key="3">
    <source>
        <dbReference type="ARBA" id="ARBA00022691"/>
    </source>
</evidence>
<dbReference type="NCBIfam" id="TIGR03534">
    <property type="entry name" value="RF_mod_PrmC"/>
    <property type="match status" value="1"/>
</dbReference>
<dbReference type="AlphaFoldDB" id="A0A4R3NT71"/>
<dbReference type="InterPro" id="IPR004556">
    <property type="entry name" value="HemK-like"/>
</dbReference>
<reference evidence="8 9" key="1">
    <citation type="submission" date="2019-03" db="EMBL/GenBank/DDBJ databases">
        <title>Genomic analyses of the natural microbiome of Caenorhabditis elegans.</title>
        <authorList>
            <person name="Samuel B."/>
        </authorList>
    </citation>
    <scope>NUCLEOTIDE SEQUENCE [LARGE SCALE GENOMIC DNA]</scope>
    <source>
        <strain evidence="8 9">JUb102</strain>
    </source>
</reference>
<dbReference type="EC" id="2.1.1.297" evidence="5"/>
<dbReference type="RefSeq" id="WP_132495837.1">
    <property type="nucleotide sequence ID" value="NZ_SMAS01000003.1"/>
</dbReference>
<dbReference type="NCBIfam" id="TIGR00536">
    <property type="entry name" value="hemK_fam"/>
    <property type="match status" value="1"/>
</dbReference>
<evidence type="ECO:0000313" key="9">
    <source>
        <dbReference type="Proteomes" id="UP000295055"/>
    </source>
</evidence>
<proteinExistence type="inferred from homology"/>
<protein>
    <recommendedName>
        <fullName evidence="5">Release factor glutamine methyltransferase</fullName>
        <shortName evidence="5">RF MTase</shortName>
        <ecNumber evidence="5">2.1.1.297</ecNumber>
    </recommendedName>
    <alternativeName>
        <fullName evidence="5">N5-glutamine methyltransferase PrmC</fullName>
    </alternativeName>
    <alternativeName>
        <fullName evidence="5">Protein-(glutamine-N5) MTase PrmC</fullName>
    </alternativeName>
    <alternativeName>
        <fullName evidence="5">Protein-glutamine N-methyltransferase PrmC</fullName>
    </alternativeName>
</protein>
<keyword evidence="1 5" id="KW-0489">Methyltransferase</keyword>
<dbReference type="EMBL" id="SMAS01000003">
    <property type="protein sequence ID" value="TCT35559.1"/>
    <property type="molecule type" value="Genomic_DNA"/>
</dbReference>
<keyword evidence="3 5" id="KW-0949">S-adenosyl-L-methionine</keyword>
<dbReference type="HAMAP" id="MF_02126">
    <property type="entry name" value="RF_methyltr_PrmC"/>
    <property type="match status" value="1"/>
</dbReference>
<evidence type="ECO:0000256" key="2">
    <source>
        <dbReference type="ARBA" id="ARBA00022679"/>
    </source>
</evidence>
<organism evidence="8 9">
    <name type="scientific">Providencia alcalifaciens</name>
    <dbReference type="NCBI Taxonomy" id="126385"/>
    <lineage>
        <taxon>Bacteria</taxon>
        <taxon>Pseudomonadati</taxon>
        <taxon>Pseudomonadota</taxon>
        <taxon>Gammaproteobacteria</taxon>
        <taxon>Enterobacterales</taxon>
        <taxon>Morganellaceae</taxon>
        <taxon>Providencia</taxon>
    </lineage>
</organism>
<dbReference type="InterPro" id="IPR040758">
    <property type="entry name" value="PrmC_N"/>
</dbReference>
<dbReference type="FunFam" id="1.10.8.10:FF:000032">
    <property type="entry name" value="Release factor glutamine methyltransferase"/>
    <property type="match status" value="1"/>
</dbReference>
<dbReference type="InterPro" id="IPR029063">
    <property type="entry name" value="SAM-dependent_MTases_sf"/>
</dbReference>
<comment type="similarity">
    <text evidence="5">Belongs to the protein N5-glutamine methyltransferase family. PrmC subfamily.</text>
</comment>
<dbReference type="PANTHER" id="PTHR18895">
    <property type="entry name" value="HEMK METHYLTRANSFERASE"/>
    <property type="match status" value="1"/>
</dbReference>
<dbReference type="SUPFAM" id="SSF53335">
    <property type="entry name" value="S-adenosyl-L-methionine-dependent methyltransferases"/>
    <property type="match status" value="1"/>
</dbReference>
<dbReference type="Gene3D" id="3.40.50.150">
    <property type="entry name" value="Vaccinia Virus protein VP39"/>
    <property type="match status" value="1"/>
</dbReference>
<feature type="domain" description="Release factor glutamine methyltransferase N-terminal" evidence="7">
    <location>
        <begin position="5"/>
        <end position="73"/>
    </location>
</feature>
<accession>A0A4R3NT71</accession>
<dbReference type="InterPro" id="IPR019874">
    <property type="entry name" value="RF_methyltr_PrmC"/>
</dbReference>
<evidence type="ECO:0000259" key="7">
    <source>
        <dbReference type="Pfam" id="PF17827"/>
    </source>
</evidence>
<dbReference type="CDD" id="cd02440">
    <property type="entry name" value="AdoMet_MTases"/>
    <property type="match status" value="1"/>
</dbReference>
<dbReference type="InterPro" id="IPR050320">
    <property type="entry name" value="N5-glutamine_MTase"/>
</dbReference>
<keyword evidence="2 5" id="KW-0808">Transferase</keyword>
<dbReference type="Gene3D" id="1.10.8.10">
    <property type="entry name" value="DNA helicase RuvA subunit, C-terminal domain"/>
    <property type="match status" value="1"/>
</dbReference>
<feature type="binding site" evidence="5">
    <location>
        <begin position="183"/>
        <end position="186"/>
    </location>
    <ligand>
        <name>substrate</name>
    </ligand>
</feature>
<dbReference type="GO" id="GO:0032259">
    <property type="term" value="P:methylation"/>
    <property type="evidence" value="ECO:0007669"/>
    <property type="project" value="UniProtKB-KW"/>
</dbReference>
<evidence type="ECO:0000259" key="6">
    <source>
        <dbReference type="Pfam" id="PF13847"/>
    </source>
</evidence>
<dbReference type="Pfam" id="PF13847">
    <property type="entry name" value="Methyltransf_31"/>
    <property type="match status" value="1"/>
</dbReference>
<feature type="binding site" evidence="5">
    <location>
        <position position="168"/>
    </location>
    <ligand>
        <name>S-adenosyl-L-methionine</name>
        <dbReference type="ChEBI" id="CHEBI:59789"/>
    </ligand>
</feature>
<dbReference type="InterPro" id="IPR025714">
    <property type="entry name" value="Methyltranfer_dom"/>
</dbReference>
<dbReference type="FunFam" id="3.40.50.150:FF:000053">
    <property type="entry name" value="Release factor glutamine methyltransferase"/>
    <property type="match status" value="1"/>
</dbReference>